<sequence>MLQVLVFQHKDIPEAGIQIPKGTVKEEEDTYNAVIREVREETGIQKFEVQKLIAADYWENDDGAMHNRYFYKIVCHEMADEWEYNPTGGGEEEGLTFQFFWISSEEEFELIRGHSDYLKLVFDE</sequence>
<dbReference type="Proteomes" id="UP000465062">
    <property type="component" value="Chromosome"/>
</dbReference>
<dbReference type="AlphaFoldDB" id="A0A6I6UU60"/>
<protein>
    <submittedName>
        <fullName evidence="3">NUDIX domain-containing protein</fullName>
    </submittedName>
</protein>
<organism evidence="3 4">
    <name type="scientific">Rossellomorea vietnamensis</name>
    <dbReference type="NCBI Taxonomy" id="218284"/>
    <lineage>
        <taxon>Bacteria</taxon>
        <taxon>Bacillati</taxon>
        <taxon>Bacillota</taxon>
        <taxon>Bacilli</taxon>
        <taxon>Bacillales</taxon>
        <taxon>Bacillaceae</taxon>
        <taxon>Rossellomorea</taxon>
    </lineage>
</organism>
<dbReference type="Pfam" id="PF00293">
    <property type="entry name" value="NUDIX"/>
    <property type="match status" value="1"/>
</dbReference>
<accession>A0A6I6UU60</accession>
<dbReference type="InterPro" id="IPR000086">
    <property type="entry name" value="NUDIX_hydrolase_dom"/>
</dbReference>
<dbReference type="EMBL" id="CP047394">
    <property type="protein sequence ID" value="QHE62522.1"/>
    <property type="molecule type" value="Genomic_DNA"/>
</dbReference>
<dbReference type="KEGG" id="bvq:FHE72_16960"/>
<keyword evidence="1" id="KW-0378">Hydrolase</keyword>
<name>A0A6I6UU60_9BACI</name>
<evidence type="ECO:0000256" key="1">
    <source>
        <dbReference type="ARBA" id="ARBA00022801"/>
    </source>
</evidence>
<dbReference type="InterPro" id="IPR015797">
    <property type="entry name" value="NUDIX_hydrolase-like_dom_sf"/>
</dbReference>
<dbReference type="SUPFAM" id="SSF55811">
    <property type="entry name" value="Nudix"/>
    <property type="match status" value="1"/>
</dbReference>
<dbReference type="Gene3D" id="3.90.79.10">
    <property type="entry name" value="Nucleoside Triphosphate Pyrophosphohydrolase"/>
    <property type="match status" value="1"/>
</dbReference>
<reference evidence="3 4" key="1">
    <citation type="submission" date="2019-06" db="EMBL/GenBank/DDBJ databases">
        <title>An operon consisting of a P-type ATPase gene and a transcriptional regular gene given the different cadmium resistance in Bacillus vietamensis 151-6 and Bacillus marisflavi 151-25.</title>
        <authorList>
            <person name="Yu X."/>
        </authorList>
    </citation>
    <scope>NUCLEOTIDE SEQUENCE [LARGE SCALE GENOMIC DNA]</scope>
    <source>
        <strain evidence="3 4">151-6</strain>
    </source>
</reference>
<dbReference type="InterPro" id="IPR020084">
    <property type="entry name" value="NUDIX_hydrolase_CS"/>
</dbReference>
<feature type="domain" description="Nudix hydrolase" evidence="2">
    <location>
        <begin position="1"/>
        <end position="124"/>
    </location>
</feature>
<dbReference type="GO" id="GO:0016787">
    <property type="term" value="F:hydrolase activity"/>
    <property type="evidence" value="ECO:0007669"/>
    <property type="project" value="UniProtKB-KW"/>
</dbReference>
<dbReference type="CDD" id="cd04663">
    <property type="entry name" value="NUDIX_Hydrolase"/>
    <property type="match status" value="1"/>
</dbReference>
<gene>
    <name evidence="3" type="ORF">FHE72_16960</name>
</gene>
<proteinExistence type="predicted"/>
<evidence type="ECO:0000313" key="4">
    <source>
        <dbReference type="Proteomes" id="UP000465062"/>
    </source>
</evidence>
<dbReference type="PROSITE" id="PS00893">
    <property type="entry name" value="NUDIX_BOX"/>
    <property type="match status" value="1"/>
</dbReference>
<dbReference type="PROSITE" id="PS51462">
    <property type="entry name" value="NUDIX"/>
    <property type="match status" value="1"/>
</dbReference>
<evidence type="ECO:0000259" key="2">
    <source>
        <dbReference type="PROSITE" id="PS51462"/>
    </source>
</evidence>
<evidence type="ECO:0000313" key="3">
    <source>
        <dbReference type="EMBL" id="QHE62522.1"/>
    </source>
</evidence>